<dbReference type="EMBL" id="UZAL01030970">
    <property type="protein sequence ID" value="VDP56352.1"/>
    <property type="molecule type" value="Genomic_DNA"/>
</dbReference>
<sequence>MKNVLQKSPARRYCINCIRPDLRFITYCTAIRHGGQEEWKLLQSQLTLNDTVNENENANNMLALTCSRDKEIMISSPCLSSAEHNCLDVRIEDPEFDVGVI</sequence>
<dbReference type="Proteomes" id="UP000269396">
    <property type="component" value="Unassembled WGS sequence"/>
</dbReference>
<dbReference type="AlphaFoldDB" id="A0A183P954"/>
<evidence type="ECO:0000313" key="1">
    <source>
        <dbReference type="EMBL" id="VDP56352.1"/>
    </source>
</evidence>
<gene>
    <name evidence="1" type="ORF">SMTD_LOCUS10890</name>
</gene>
<protein>
    <submittedName>
        <fullName evidence="1">Uncharacterized protein</fullName>
    </submittedName>
</protein>
<reference evidence="1 2" key="1">
    <citation type="submission" date="2018-11" db="EMBL/GenBank/DDBJ databases">
        <authorList>
            <consortium name="Pathogen Informatics"/>
        </authorList>
    </citation>
    <scope>NUCLEOTIDE SEQUENCE [LARGE SCALE GENOMIC DNA]</scope>
    <source>
        <strain>Denwood</strain>
        <strain evidence="2">Zambia</strain>
    </source>
</reference>
<dbReference type="Gene3D" id="1.25.50.20">
    <property type="match status" value="1"/>
</dbReference>
<accession>A0A183P954</accession>
<organism evidence="1 2">
    <name type="scientific">Schistosoma mattheei</name>
    <dbReference type="NCBI Taxonomy" id="31246"/>
    <lineage>
        <taxon>Eukaryota</taxon>
        <taxon>Metazoa</taxon>
        <taxon>Spiralia</taxon>
        <taxon>Lophotrochozoa</taxon>
        <taxon>Platyhelminthes</taxon>
        <taxon>Trematoda</taxon>
        <taxon>Digenea</taxon>
        <taxon>Strigeidida</taxon>
        <taxon>Schistosomatoidea</taxon>
        <taxon>Schistosomatidae</taxon>
        <taxon>Schistosoma</taxon>
    </lineage>
</organism>
<proteinExistence type="predicted"/>
<evidence type="ECO:0000313" key="2">
    <source>
        <dbReference type="Proteomes" id="UP000269396"/>
    </source>
</evidence>
<keyword evidence="2" id="KW-1185">Reference proteome</keyword>
<name>A0A183P954_9TREM</name>